<gene>
    <name evidence="1" type="ORF">FIBSPDRAFT_1046442</name>
</gene>
<organism evidence="1 2">
    <name type="scientific">Athelia psychrophila</name>
    <dbReference type="NCBI Taxonomy" id="1759441"/>
    <lineage>
        <taxon>Eukaryota</taxon>
        <taxon>Fungi</taxon>
        <taxon>Dikarya</taxon>
        <taxon>Basidiomycota</taxon>
        <taxon>Agaricomycotina</taxon>
        <taxon>Agaricomycetes</taxon>
        <taxon>Agaricomycetidae</taxon>
        <taxon>Atheliales</taxon>
        <taxon>Atheliaceae</taxon>
        <taxon>Athelia</taxon>
    </lineage>
</organism>
<dbReference type="InterPro" id="IPR017853">
    <property type="entry name" value="GH"/>
</dbReference>
<dbReference type="GO" id="GO:0016787">
    <property type="term" value="F:hydrolase activity"/>
    <property type="evidence" value="ECO:0007669"/>
    <property type="project" value="UniProtKB-KW"/>
</dbReference>
<dbReference type="OrthoDB" id="3012298at2759"/>
<keyword evidence="2" id="KW-1185">Reference proteome</keyword>
<evidence type="ECO:0000313" key="2">
    <source>
        <dbReference type="Proteomes" id="UP000076532"/>
    </source>
</evidence>
<dbReference type="STRING" id="436010.A0A166GQI9"/>
<dbReference type="AlphaFoldDB" id="A0A166GQI9"/>
<name>A0A166GQI9_9AGAM</name>
<sequence length="169" mass="17564">MIVWPHGYMDGVDVDFKDLAAFNGGGFLKVASSVGSLSTSISCSAIAGTSEYTDCTGLLATSSSAWPDTALSIAASGVYQDKLVIGKPATVADASNGYADPATLATCISTAVSKGWNGGITVWLWPNAESAGIENVRGTAVPAEEEQQPRLPQAHISHDVDECHLNSFR</sequence>
<accession>A0A166GQI9</accession>
<keyword evidence="1" id="KW-0378">Hydrolase</keyword>
<dbReference type="Proteomes" id="UP000076532">
    <property type="component" value="Unassembled WGS sequence"/>
</dbReference>
<evidence type="ECO:0000313" key="1">
    <source>
        <dbReference type="EMBL" id="KZP18068.1"/>
    </source>
</evidence>
<dbReference type="EMBL" id="KV417576">
    <property type="protein sequence ID" value="KZP18068.1"/>
    <property type="molecule type" value="Genomic_DNA"/>
</dbReference>
<reference evidence="1 2" key="1">
    <citation type="journal article" date="2016" name="Mol. Biol. Evol.">
        <title>Comparative Genomics of Early-Diverging Mushroom-Forming Fungi Provides Insights into the Origins of Lignocellulose Decay Capabilities.</title>
        <authorList>
            <person name="Nagy L.G."/>
            <person name="Riley R."/>
            <person name="Tritt A."/>
            <person name="Adam C."/>
            <person name="Daum C."/>
            <person name="Floudas D."/>
            <person name="Sun H."/>
            <person name="Yadav J.S."/>
            <person name="Pangilinan J."/>
            <person name="Larsson K.H."/>
            <person name="Matsuura K."/>
            <person name="Barry K."/>
            <person name="Labutti K."/>
            <person name="Kuo R."/>
            <person name="Ohm R.A."/>
            <person name="Bhattacharya S.S."/>
            <person name="Shirouzu T."/>
            <person name="Yoshinaga Y."/>
            <person name="Martin F.M."/>
            <person name="Grigoriev I.V."/>
            <person name="Hibbett D.S."/>
        </authorList>
    </citation>
    <scope>NUCLEOTIDE SEQUENCE [LARGE SCALE GENOMIC DNA]</scope>
    <source>
        <strain evidence="1 2">CBS 109695</strain>
    </source>
</reference>
<dbReference type="SUPFAM" id="SSF51445">
    <property type="entry name" value="(Trans)glycosidases"/>
    <property type="match status" value="1"/>
</dbReference>
<protein>
    <submittedName>
        <fullName evidence="1">Glycoside hydrolase family 18 protein</fullName>
    </submittedName>
</protein>
<dbReference type="Gene3D" id="3.20.20.80">
    <property type="entry name" value="Glycosidases"/>
    <property type="match status" value="1"/>
</dbReference>
<proteinExistence type="predicted"/>